<comment type="similarity">
    <text evidence="3 4">Belongs to the glutamine synthetase family.</text>
</comment>
<dbReference type="EMBL" id="JPOX01000040">
    <property type="protein sequence ID" value="KFX42830.1"/>
    <property type="molecule type" value="Genomic_DNA"/>
</dbReference>
<evidence type="ECO:0000256" key="4">
    <source>
        <dbReference type="RuleBase" id="RU000384"/>
    </source>
</evidence>
<dbReference type="GO" id="GO:0006542">
    <property type="term" value="P:glutamine biosynthetic process"/>
    <property type="evidence" value="ECO:0007669"/>
    <property type="project" value="InterPro"/>
</dbReference>
<protein>
    <recommendedName>
        <fullName evidence="1">Glutamine synthetase</fullName>
    </recommendedName>
</protein>
<name>A0A093USC0_TALMA</name>
<keyword evidence="2" id="KW-0436">Ligase</keyword>
<dbReference type="InterPro" id="IPR036651">
    <property type="entry name" value="Gln_synt_N_sf"/>
</dbReference>
<evidence type="ECO:0000256" key="3">
    <source>
        <dbReference type="PROSITE-ProRule" id="PRU01331"/>
    </source>
</evidence>
<dbReference type="PANTHER" id="PTHR43785:SF2">
    <property type="entry name" value="TYPE-1 GLUTAMINE SYNTHETASE 1"/>
    <property type="match status" value="1"/>
</dbReference>
<evidence type="ECO:0000256" key="1">
    <source>
        <dbReference type="ARBA" id="ARBA00021364"/>
    </source>
</evidence>
<organism evidence="6">
    <name type="scientific">Talaromyces marneffei PM1</name>
    <dbReference type="NCBI Taxonomy" id="1077442"/>
    <lineage>
        <taxon>Eukaryota</taxon>
        <taxon>Fungi</taxon>
        <taxon>Dikarya</taxon>
        <taxon>Ascomycota</taxon>
        <taxon>Pezizomycotina</taxon>
        <taxon>Eurotiomycetes</taxon>
        <taxon>Eurotiomycetidae</taxon>
        <taxon>Eurotiales</taxon>
        <taxon>Trichocomaceae</taxon>
        <taxon>Talaromyces</taxon>
        <taxon>Talaromyces sect. Talaromyces</taxon>
    </lineage>
</organism>
<dbReference type="PANTHER" id="PTHR43785">
    <property type="entry name" value="GAMMA-GLUTAMYLPUTRESCINE SYNTHETASE"/>
    <property type="match status" value="1"/>
</dbReference>
<dbReference type="SMART" id="SM01230">
    <property type="entry name" value="Gln-synt_C"/>
    <property type="match status" value="1"/>
</dbReference>
<dbReference type="Gene3D" id="3.10.20.70">
    <property type="entry name" value="Glutamine synthetase, N-terminal domain"/>
    <property type="match status" value="1"/>
</dbReference>
<evidence type="ECO:0000313" key="6">
    <source>
        <dbReference type="EMBL" id="KFX42830.1"/>
    </source>
</evidence>
<evidence type="ECO:0000256" key="2">
    <source>
        <dbReference type="ARBA" id="ARBA00022598"/>
    </source>
</evidence>
<comment type="caution">
    <text evidence="6">The sequence shown here is derived from an EMBL/GenBank/DDBJ whole genome shotgun (WGS) entry which is preliminary data.</text>
</comment>
<dbReference type="Pfam" id="PF00120">
    <property type="entry name" value="Gln-synt_C"/>
    <property type="match status" value="1"/>
</dbReference>
<dbReference type="GO" id="GO:0004356">
    <property type="term" value="F:glutamine synthetase activity"/>
    <property type="evidence" value="ECO:0007669"/>
    <property type="project" value="InterPro"/>
</dbReference>
<reference evidence="6" key="1">
    <citation type="journal article" date="2014" name="PLoS Genet.">
        <title>Signature Gene Expression Reveals Novel Clues to the Molecular Mechanisms of Dimorphic Transition in Penicillium marneffei.</title>
        <authorList>
            <person name="Yang E."/>
            <person name="Wang G."/>
            <person name="Cai J."/>
            <person name="Woo P.C."/>
            <person name="Lau S.K."/>
            <person name="Yuen K.-Y."/>
            <person name="Chow W.-N."/>
            <person name="Lin X."/>
        </authorList>
    </citation>
    <scope>NUCLEOTIDE SEQUENCE [LARGE SCALE GENOMIC DNA]</scope>
    <source>
        <strain evidence="6">PM1</strain>
    </source>
</reference>
<feature type="domain" description="GS catalytic" evidence="5">
    <location>
        <begin position="118"/>
        <end position="457"/>
    </location>
</feature>
<dbReference type="Gene3D" id="3.30.590.10">
    <property type="entry name" value="Glutamine synthetase/guanido kinase, catalytic domain"/>
    <property type="match status" value="1"/>
</dbReference>
<dbReference type="PROSITE" id="PS51987">
    <property type="entry name" value="GS_CATALYTIC"/>
    <property type="match status" value="1"/>
</dbReference>
<dbReference type="eggNOG" id="KOG0683">
    <property type="taxonomic scope" value="Eukaryota"/>
</dbReference>
<dbReference type="InterPro" id="IPR014746">
    <property type="entry name" value="Gln_synth/guanido_kin_cat_dom"/>
</dbReference>
<sequence>MKSQESHMTLWQKFKDANPDTEFVLVQFMGYNANIFIRAIPVTRFEHLIKNGQTFSFARAGLYLLPHDHLAEGGEPVGICYLKPDISTLYVQPGSPHRAIVVADIVQADCVTAIPECPRSRLRHISSLMVQETGHYPLIGFEIEVVFMQRVKNADGSVATYQLTNKDHSFGSLTTEDEQYMVMVEDIARSLLAAGIKIEQFHAEAAPGQWEFVLSPLRPVEAVDTLIKARSIISRTAEKYQLRATLFPRPSELHAGTGAHVHISCNVDELSPLHSQDQKKQHEAQESFFAGILDQLPAILAFTLPQQESYARVQSGIWSGGEYAAWGWENKEIPLRRIEHNHFELKLMDGFANPYLALCALLAAGMDGLKRGIQLSAGPCPRGANMLSLEEREKLGICTLLPKSLSESLDILVSNAVICETIGQAIIEPYLAIKRGEIEQVKTWTEVERRNYLISRY</sequence>
<dbReference type="InterPro" id="IPR008146">
    <property type="entry name" value="Gln_synth_cat_dom"/>
</dbReference>
<dbReference type="SUPFAM" id="SSF55931">
    <property type="entry name" value="Glutamine synthetase/guanido kinase"/>
    <property type="match status" value="1"/>
</dbReference>
<evidence type="ECO:0000259" key="5">
    <source>
        <dbReference type="PROSITE" id="PS51987"/>
    </source>
</evidence>
<dbReference type="AlphaFoldDB" id="A0A093USC0"/>
<accession>A0A093USC0</accession>
<gene>
    <name evidence="6" type="ORF">GQ26_0400250</name>
</gene>
<dbReference type="HOGENOM" id="CLU_017290_6_1_1"/>
<proteinExistence type="inferred from homology"/>